<evidence type="ECO:0000256" key="3">
    <source>
        <dbReference type="ARBA" id="ARBA00022729"/>
    </source>
</evidence>
<name>A0A8H4ISR7_9PEZI</name>
<dbReference type="EMBL" id="WWBZ02000040">
    <property type="protein sequence ID" value="KAF4305588.1"/>
    <property type="molecule type" value="Genomic_DNA"/>
</dbReference>
<dbReference type="Proteomes" id="UP000572817">
    <property type="component" value="Unassembled WGS sequence"/>
</dbReference>
<evidence type="ECO:0000313" key="9">
    <source>
        <dbReference type="Proteomes" id="UP000572817"/>
    </source>
</evidence>
<dbReference type="Gene3D" id="2.40.350.20">
    <property type="match status" value="1"/>
</dbReference>
<comment type="caution">
    <text evidence="5">Lacks conserved residue(s) required for the propagation of feature annotation.</text>
</comment>
<comment type="subcellular location">
    <subcellularLocation>
        <location evidence="1">Secreted</location>
    </subcellularLocation>
</comment>
<organism evidence="8 9">
    <name type="scientific">Botryosphaeria dothidea</name>
    <dbReference type="NCBI Taxonomy" id="55169"/>
    <lineage>
        <taxon>Eukaryota</taxon>
        <taxon>Fungi</taxon>
        <taxon>Dikarya</taxon>
        <taxon>Ascomycota</taxon>
        <taxon>Pezizomycotina</taxon>
        <taxon>Dothideomycetes</taxon>
        <taxon>Dothideomycetes incertae sedis</taxon>
        <taxon>Botryosphaeriales</taxon>
        <taxon>Botryosphaeriaceae</taxon>
        <taxon>Botryosphaeria</taxon>
    </lineage>
</organism>
<dbReference type="OrthoDB" id="3941818at2759"/>
<keyword evidence="2" id="KW-0964">Secreted</keyword>
<evidence type="ECO:0000256" key="2">
    <source>
        <dbReference type="ARBA" id="ARBA00022525"/>
    </source>
</evidence>
<feature type="domain" description="AA1-like" evidence="7">
    <location>
        <begin position="16"/>
        <end position="130"/>
    </location>
</feature>
<sequence length="130" mass="13386">MRFFAVATFFAIGAVASTETVQIKDATIRDNGDIQSASFTIQPANVKCESTKAADFTADSAILCGDSAYRFELKDGSNGKYTLTIHKQTGVAVGLSGTTEFGVVAHAGGAGANDMVVQPAGDVSVTIKSS</sequence>
<feature type="signal peptide" evidence="6">
    <location>
        <begin position="1"/>
        <end position="18"/>
    </location>
</feature>
<protein>
    <submittedName>
        <fullName evidence="8">Hypersensitive response-inducing protein elicitor protein</fullName>
    </submittedName>
</protein>
<keyword evidence="3 6" id="KW-0732">Signal</keyword>
<gene>
    <name evidence="8" type="ORF">GTA08_BOTSDO06419</name>
</gene>
<dbReference type="AlphaFoldDB" id="A0A8H4ISR7"/>
<comment type="caution">
    <text evidence="8">The sequence shown here is derived from an EMBL/GenBank/DDBJ whole genome shotgun (WGS) entry which is preliminary data.</text>
</comment>
<dbReference type="Pfam" id="PF16541">
    <property type="entry name" value="AltA1"/>
    <property type="match status" value="1"/>
</dbReference>
<evidence type="ECO:0000259" key="7">
    <source>
        <dbReference type="PROSITE" id="PS51895"/>
    </source>
</evidence>
<accession>A0A8H4ISR7</accession>
<evidence type="ECO:0000256" key="5">
    <source>
        <dbReference type="PROSITE-ProRule" id="PRU01243"/>
    </source>
</evidence>
<evidence type="ECO:0000256" key="4">
    <source>
        <dbReference type="ARBA" id="ARBA00023157"/>
    </source>
</evidence>
<evidence type="ECO:0000256" key="6">
    <source>
        <dbReference type="SAM" id="SignalP"/>
    </source>
</evidence>
<reference evidence="8" key="1">
    <citation type="submission" date="2020-04" db="EMBL/GenBank/DDBJ databases">
        <title>Genome Assembly and Annotation of Botryosphaeria dothidea sdau 11-99, a Latent Pathogen of Apple Fruit Ring Rot in China.</title>
        <authorList>
            <person name="Yu C."/>
            <person name="Diao Y."/>
            <person name="Lu Q."/>
            <person name="Zhao J."/>
            <person name="Cui S."/>
            <person name="Peng C."/>
            <person name="He B."/>
            <person name="Liu H."/>
        </authorList>
    </citation>
    <scope>NUCLEOTIDE SEQUENCE [LARGE SCALE GENOMIC DNA]</scope>
    <source>
        <strain evidence="8">Sdau11-99</strain>
    </source>
</reference>
<keyword evidence="4" id="KW-1015">Disulfide bond</keyword>
<evidence type="ECO:0000256" key="1">
    <source>
        <dbReference type="ARBA" id="ARBA00004613"/>
    </source>
</evidence>
<feature type="chain" id="PRO_5034014492" evidence="6">
    <location>
        <begin position="19"/>
        <end position="130"/>
    </location>
</feature>
<dbReference type="PROSITE" id="PS51895">
    <property type="entry name" value="AA1"/>
    <property type="match status" value="1"/>
</dbReference>
<keyword evidence="9" id="KW-1185">Reference proteome</keyword>
<evidence type="ECO:0000313" key="8">
    <source>
        <dbReference type="EMBL" id="KAF4305588.1"/>
    </source>
</evidence>
<dbReference type="InterPro" id="IPR032382">
    <property type="entry name" value="AltA1"/>
</dbReference>
<dbReference type="GO" id="GO:0005576">
    <property type="term" value="C:extracellular region"/>
    <property type="evidence" value="ECO:0007669"/>
    <property type="project" value="UniProtKB-SubCell"/>
</dbReference>
<proteinExistence type="predicted"/>